<protein>
    <submittedName>
        <fullName evidence="3">Uncharacterized protein</fullName>
    </submittedName>
</protein>
<keyword evidence="4" id="KW-1185">Reference proteome</keyword>
<feature type="coiled-coil region" evidence="1">
    <location>
        <begin position="35"/>
        <end position="115"/>
    </location>
</feature>
<feature type="region of interest" description="Disordered" evidence="2">
    <location>
        <begin position="263"/>
        <end position="330"/>
    </location>
</feature>
<feature type="compositionally biased region" description="Basic and acidic residues" evidence="2">
    <location>
        <begin position="1"/>
        <end position="13"/>
    </location>
</feature>
<dbReference type="OrthoDB" id="10677942at2759"/>
<feature type="region of interest" description="Disordered" evidence="2">
    <location>
        <begin position="1"/>
        <end position="28"/>
    </location>
</feature>
<dbReference type="VEuPathDB" id="TrichDB:TRFO_19893"/>
<feature type="compositionally biased region" description="Basic and acidic residues" evidence="2">
    <location>
        <begin position="268"/>
        <end position="289"/>
    </location>
</feature>
<dbReference type="EMBL" id="MLAK01000603">
    <property type="protein sequence ID" value="OHT10758.1"/>
    <property type="molecule type" value="Genomic_DNA"/>
</dbReference>
<gene>
    <name evidence="3" type="ORF">TRFO_19893</name>
</gene>
<dbReference type="Proteomes" id="UP000179807">
    <property type="component" value="Unassembled WGS sequence"/>
</dbReference>
<sequence length="330" mass="38976">MKKSNNSEKEIIESRNYQRTSRTPRARRRKMEMFVLKTSEEIDQMTAILANLSRENAEKRTNISTLEFQLETITKAINQNIDIVQDVNNQIEAENDEIADACQQQQELLQEIAEKYRLCIERGVDFSHYPEFEIEELQDFLPEVEYDDSLILVRHIAGTIPYFSECDSVESFLKRCSELMREVKSVTNVKRFRSTPSKFRPDEKLMNLSLPQLKEKLRKMEKKYSFKHAQYSKKLADLNQQKTELEEIYLNYIQESNIKNESSIISNRNDDKNDNNEENENEQKEKEENEYFSSEVENTEFHTPKKKKPSRSPSPILFKRVSPVHSLIPL</sequence>
<dbReference type="AlphaFoldDB" id="A0A1J4KM38"/>
<proteinExistence type="predicted"/>
<evidence type="ECO:0000313" key="4">
    <source>
        <dbReference type="Proteomes" id="UP000179807"/>
    </source>
</evidence>
<evidence type="ECO:0000313" key="3">
    <source>
        <dbReference type="EMBL" id="OHT10758.1"/>
    </source>
</evidence>
<accession>A0A1J4KM38</accession>
<organism evidence="3 4">
    <name type="scientific">Tritrichomonas foetus</name>
    <dbReference type="NCBI Taxonomy" id="1144522"/>
    <lineage>
        <taxon>Eukaryota</taxon>
        <taxon>Metamonada</taxon>
        <taxon>Parabasalia</taxon>
        <taxon>Tritrichomonadida</taxon>
        <taxon>Tritrichomonadidae</taxon>
        <taxon>Tritrichomonas</taxon>
    </lineage>
</organism>
<comment type="caution">
    <text evidence="3">The sequence shown here is derived from an EMBL/GenBank/DDBJ whole genome shotgun (WGS) entry which is preliminary data.</text>
</comment>
<keyword evidence="1" id="KW-0175">Coiled coil</keyword>
<evidence type="ECO:0000256" key="2">
    <source>
        <dbReference type="SAM" id="MobiDB-lite"/>
    </source>
</evidence>
<name>A0A1J4KM38_9EUKA</name>
<dbReference type="RefSeq" id="XP_068363894.1">
    <property type="nucleotide sequence ID" value="XM_068501078.1"/>
</dbReference>
<dbReference type="GeneID" id="94835782"/>
<evidence type="ECO:0000256" key="1">
    <source>
        <dbReference type="SAM" id="Coils"/>
    </source>
</evidence>
<reference evidence="3" key="1">
    <citation type="submission" date="2016-10" db="EMBL/GenBank/DDBJ databases">
        <authorList>
            <person name="Benchimol M."/>
            <person name="Almeida L.G."/>
            <person name="Vasconcelos A.T."/>
            <person name="Perreira-Neves A."/>
            <person name="Rosa I.A."/>
            <person name="Tasca T."/>
            <person name="Bogo M.R."/>
            <person name="de Souza W."/>
        </authorList>
    </citation>
    <scope>NUCLEOTIDE SEQUENCE [LARGE SCALE GENOMIC DNA]</scope>
    <source>
        <strain evidence="3">K</strain>
    </source>
</reference>